<reference evidence="3" key="3">
    <citation type="submission" date="2025-08" db="UniProtKB">
        <authorList>
            <consortium name="RefSeq"/>
        </authorList>
    </citation>
    <scope>IDENTIFICATION</scope>
    <source>
        <strain evidence="3">CBS 342.82</strain>
    </source>
</reference>
<feature type="compositionally biased region" description="Polar residues" evidence="1">
    <location>
        <begin position="28"/>
        <end position="43"/>
    </location>
</feature>
<keyword evidence="2" id="KW-1185">Reference proteome</keyword>
<feature type="region of interest" description="Disordered" evidence="1">
    <location>
        <begin position="28"/>
        <end position="72"/>
    </location>
</feature>
<evidence type="ECO:0000313" key="3">
    <source>
        <dbReference type="RefSeq" id="XP_033461746.1"/>
    </source>
</evidence>
<feature type="compositionally biased region" description="Polar residues" evidence="1">
    <location>
        <begin position="191"/>
        <end position="205"/>
    </location>
</feature>
<name>A0A6J3M9K6_9PEZI</name>
<gene>
    <name evidence="3" type="ORF">K489DRAFT_188205</name>
</gene>
<proteinExistence type="predicted"/>
<dbReference type="Proteomes" id="UP000504637">
    <property type="component" value="Unplaced"/>
</dbReference>
<feature type="compositionally biased region" description="Polar residues" evidence="1">
    <location>
        <begin position="223"/>
        <end position="233"/>
    </location>
</feature>
<sequence>MVKYVGANSHIEDKMLATHLLPHMLKQSTAKMESDKQLMTTPVNRKKEEQGSPDPSDVSTETSCSSPEPSPFRLPPAWANSPFFAMLRQPMKPSIQPKRLAAKPQARVQIFGDLVLIDGEYEEILLPPSVMVSREDYERQSRAYLEQQWRMFPERRARLAPYPGTVRQRVRPELKSEHTSSEPSINPGDETPTQAIGSSTLNASHTELESDEHSPSASLAVIGNQTLQSTGTFPQAVEEDADPTE</sequence>
<organism evidence="3">
    <name type="scientific">Dissoconium aciculare CBS 342.82</name>
    <dbReference type="NCBI Taxonomy" id="1314786"/>
    <lineage>
        <taxon>Eukaryota</taxon>
        <taxon>Fungi</taxon>
        <taxon>Dikarya</taxon>
        <taxon>Ascomycota</taxon>
        <taxon>Pezizomycotina</taxon>
        <taxon>Dothideomycetes</taxon>
        <taxon>Dothideomycetidae</taxon>
        <taxon>Mycosphaerellales</taxon>
        <taxon>Dissoconiaceae</taxon>
        <taxon>Dissoconium</taxon>
    </lineage>
</organism>
<dbReference type="GeneID" id="54357302"/>
<dbReference type="RefSeq" id="XP_033461746.1">
    <property type="nucleotide sequence ID" value="XM_033599503.1"/>
</dbReference>
<dbReference type="AlphaFoldDB" id="A0A6J3M9K6"/>
<evidence type="ECO:0000313" key="2">
    <source>
        <dbReference type="Proteomes" id="UP000504637"/>
    </source>
</evidence>
<evidence type="ECO:0000256" key="1">
    <source>
        <dbReference type="SAM" id="MobiDB-lite"/>
    </source>
</evidence>
<feature type="region of interest" description="Disordered" evidence="1">
    <location>
        <begin position="163"/>
        <end position="245"/>
    </location>
</feature>
<accession>A0A6J3M9K6</accession>
<reference evidence="3" key="1">
    <citation type="submission" date="2020-01" db="EMBL/GenBank/DDBJ databases">
        <authorList>
            <consortium name="DOE Joint Genome Institute"/>
            <person name="Haridas S."/>
            <person name="Albert R."/>
            <person name="Binder M."/>
            <person name="Bloem J."/>
            <person name="Labutti K."/>
            <person name="Salamov A."/>
            <person name="Andreopoulos B."/>
            <person name="Baker S.E."/>
            <person name="Barry K."/>
            <person name="Bills G."/>
            <person name="Bluhm B.H."/>
            <person name="Cannon C."/>
            <person name="Castanera R."/>
            <person name="Culley D.E."/>
            <person name="Daum C."/>
            <person name="Ezra D."/>
            <person name="Gonzalez J.B."/>
            <person name="Henrissat B."/>
            <person name="Kuo A."/>
            <person name="Liang C."/>
            <person name="Lipzen A."/>
            <person name="Lutzoni F."/>
            <person name="Magnuson J."/>
            <person name="Mondo S."/>
            <person name="Nolan M."/>
            <person name="Ohm R."/>
            <person name="Pangilinan J."/>
            <person name="Park H.-J."/>
            <person name="Ramirez L."/>
            <person name="Alfaro M."/>
            <person name="Sun H."/>
            <person name="Tritt A."/>
            <person name="Yoshinaga Y."/>
            <person name="Zwiers L.-H."/>
            <person name="Turgeon B.G."/>
            <person name="Goodwin S.B."/>
            <person name="Spatafora J.W."/>
            <person name="Crous P.W."/>
            <person name="Grigoriev I.V."/>
        </authorList>
    </citation>
    <scope>NUCLEOTIDE SEQUENCE</scope>
    <source>
        <strain evidence="3">CBS 342.82</strain>
    </source>
</reference>
<protein>
    <submittedName>
        <fullName evidence="3">Uncharacterized protein</fullName>
    </submittedName>
</protein>
<feature type="compositionally biased region" description="Basic and acidic residues" evidence="1">
    <location>
        <begin position="170"/>
        <end position="180"/>
    </location>
</feature>
<reference evidence="3" key="2">
    <citation type="submission" date="2020-04" db="EMBL/GenBank/DDBJ databases">
        <authorList>
            <consortium name="NCBI Genome Project"/>
        </authorList>
    </citation>
    <scope>NUCLEOTIDE SEQUENCE</scope>
    <source>
        <strain evidence="3">CBS 342.82</strain>
    </source>
</reference>